<dbReference type="InterPro" id="IPR009100">
    <property type="entry name" value="AcylCoA_DH/oxidase_NM_dom_sf"/>
</dbReference>
<dbReference type="Proteomes" id="UP000257080">
    <property type="component" value="Unassembled WGS sequence"/>
</dbReference>
<dbReference type="AlphaFoldDB" id="A0A3E0W9X0"/>
<dbReference type="Pfam" id="PF02771">
    <property type="entry name" value="Acyl-CoA_dh_N"/>
    <property type="match status" value="1"/>
</dbReference>
<evidence type="ECO:0000256" key="1">
    <source>
        <dbReference type="ARBA" id="ARBA00023002"/>
    </source>
</evidence>
<dbReference type="Gene3D" id="1.10.540.10">
    <property type="entry name" value="Acyl-CoA dehydrogenase/oxidase, N-terminal domain"/>
    <property type="match status" value="1"/>
</dbReference>
<proteinExistence type="predicted"/>
<accession>A0A3E0W9X0</accession>
<evidence type="ECO:0000259" key="3">
    <source>
        <dbReference type="Pfam" id="PF08028"/>
    </source>
</evidence>
<dbReference type="EMBL" id="NBXE01000027">
    <property type="protein sequence ID" value="RFA26201.1"/>
    <property type="molecule type" value="Genomic_DNA"/>
</dbReference>
<dbReference type="InterPro" id="IPR013107">
    <property type="entry name" value="Acyl-CoA_DH_C"/>
</dbReference>
<dbReference type="InterPro" id="IPR036250">
    <property type="entry name" value="AcylCo_DH-like_C"/>
</dbReference>
<dbReference type="InterPro" id="IPR013786">
    <property type="entry name" value="AcylCoA_DH/ox_N"/>
</dbReference>
<dbReference type="GO" id="GO:0003995">
    <property type="term" value="F:acyl-CoA dehydrogenase activity"/>
    <property type="evidence" value="ECO:0007669"/>
    <property type="project" value="TreeGrafter"/>
</dbReference>
<evidence type="ECO:0000313" key="4">
    <source>
        <dbReference type="EMBL" id="RFA26201.1"/>
    </source>
</evidence>
<dbReference type="InterPro" id="IPR037069">
    <property type="entry name" value="AcylCoA_DH/ox_N_sf"/>
</dbReference>
<reference evidence="4 5" key="1">
    <citation type="submission" date="2017-04" db="EMBL/GenBank/DDBJ databases">
        <title>Comparative genome analysis of Subtercola boreus.</title>
        <authorList>
            <person name="Cho Y.-J."/>
            <person name="Cho A."/>
            <person name="Kim O.-S."/>
            <person name="Lee J.-I."/>
        </authorList>
    </citation>
    <scope>NUCLEOTIDE SEQUENCE [LARGE SCALE GENOMIC DNA]</scope>
    <source>
        <strain evidence="4 5">P28004</strain>
    </source>
</reference>
<feature type="domain" description="Acyl-CoA dehydrogenase/oxidase N-terminal" evidence="2">
    <location>
        <begin position="31"/>
        <end position="97"/>
    </location>
</feature>
<gene>
    <name evidence="4" type="ORF">B7R25_11385</name>
</gene>
<dbReference type="OrthoDB" id="3404950at2"/>
<dbReference type="Gene3D" id="1.20.140.10">
    <property type="entry name" value="Butyryl-CoA Dehydrogenase, subunit A, domain 3"/>
    <property type="match status" value="1"/>
</dbReference>
<keyword evidence="1" id="KW-0560">Oxidoreductase</keyword>
<protein>
    <submittedName>
        <fullName evidence="4">Acyl-CoA dehydrogenase</fullName>
    </submittedName>
</protein>
<sequence>MKAGTVQNSPNHTAVEESGSILSDELLLVIRSRAAGYDASNAFFFDDLDDLREAGYLRMFVPTEYGGLGFGLEHVAREQVRLATAAPATALAITMHLVWTGVAKALLDRGDDSLAFVLHEAAGGELFAFGNSEAGNDLVLFGSTTRAEPQPGGAYRFYGRKIFTSLSPAWTRLGVFGLDDTDSEHPLLVHGFLRRDAGGFTVLDDWNTVGMRATQSRTTVLDGAEVAADRIVRRLPAGPSADPLVFAIFANFEILIAAVYTGIGERALELAVEAAKRRTSLKNGGRAYSSDPDIRYRIADAAIAQDGIPPQIDALARAVDDLVDHGRSWFPKLVGLKVRATENARFMVDQAIRVSGGSALANTSELSRLYRDVVAGVFHPSDTESAHSTVANFLLGPAE</sequence>
<dbReference type="PANTHER" id="PTHR43884:SF25">
    <property type="entry name" value="ACYL-COA DEHYDROGENASE YDBM-RELATED"/>
    <property type="match status" value="1"/>
</dbReference>
<organism evidence="4 5">
    <name type="scientific">Subtercola boreus</name>
    <dbReference type="NCBI Taxonomy" id="120213"/>
    <lineage>
        <taxon>Bacteria</taxon>
        <taxon>Bacillati</taxon>
        <taxon>Actinomycetota</taxon>
        <taxon>Actinomycetes</taxon>
        <taxon>Micrococcales</taxon>
        <taxon>Microbacteriaceae</taxon>
        <taxon>Subtercola</taxon>
    </lineage>
</organism>
<dbReference type="PIRSF" id="PIRSF016578">
    <property type="entry name" value="HsaA"/>
    <property type="match status" value="1"/>
</dbReference>
<evidence type="ECO:0000259" key="2">
    <source>
        <dbReference type="Pfam" id="PF02771"/>
    </source>
</evidence>
<name>A0A3E0W9X0_9MICO</name>
<dbReference type="Gene3D" id="2.40.110.10">
    <property type="entry name" value="Butyryl-CoA Dehydrogenase, subunit A, domain 2"/>
    <property type="match status" value="1"/>
</dbReference>
<dbReference type="SUPFAM" id="SSF47203">
    <property type="entry name" value="Acyl-CoA dehydrogenase C-terminal domain-like"/>
    <property type="match status" value="1"/>
</dbReference>
<dbReference type="PANTHER" id="PTHR43884">
    <property type="entry name" value="ACYL-COA DEHYDROGENASE"/>
    <property type="match status" value="1"/>
</dbReference>
<dbReference type="Pfam" id="PF08028">
    <property type="entry name" value="Acyl-CoA_dh_2"/>
    <property type="match status" value="1"/>
</dbReference>
<dbReference type="InterPro" id="IPR046373">
    <property type="entry name" value="Acyl-CoA_Oxase/DH_mid-dom_sf"/>
</dbReference>
<feature type="domain" description="Acyl-CoA dehydrogenase C-terminal" evidence="3">
    <location>
        <begin position="254"/>
        <end position="379"/>
    </location>
</feature>
<comment type="caution">
    <text evidence="4">The sequence shown here is derived from an EMBL/GenBank/DDBJ whole genome shotgun (WGS) entry which is preliminary data.</text>
</comment>
<dbReference type="SUPFAM" id="SSF56645">
    <property type="entry name" value="Acyl-CoA dehydrogenase NM domain-like"/>
    <property type="match status" value="1"/>
</dbReference>
<evidence type="ECO:0000313" key="5">
    <source>
        <dbReference type="Proteomes" id="UP000257080"/>
    </source>
</evidence>
<dbReference type="GO" id="GO:0050660">
    <property type="term" value="F:flavin adenine dinucleotide binding"/>
    <property type="evidence" value="ECO:0007669"/>
    <property type="project" value="InterPro"/>
</dbReference>